<gene>
    <name evidence="2" type="ORF">J07HQW1_02655</name>
</gene>
<feature type="compositionally biased region" description="Polar residues" evidence="1">
    <location>
        <begin position="201"/>
        <end position="222"/>
    </location>
</feature>
<dbReference type="HOGENOM" id="CLU_1237908_0_0_2"/>
<dbReference type="AlphaFoldDB" id="U1N7D5"/>
<evidence type="ECO:0000256" key="1">
    <source>
        <dbReference type="SAM" id="MobiDB-lite"/>
    </source>
</evidence>
<feature type="region of interest" description="Disordered" evidence="1">
    <location>
        <begin position="58"/>
        <end position="106"/>
    </location>
</feature>
<feature type="region of interest" description="Disordered" evidence="1">
    <location>
        <begin position="185"/>
        <end position="222"/>
    </location>
</feature>
<proteinExistence type="predicted"/>
<evidence type="ECO:0000313" key="2">
    <source>
        <dbReference type="EMBL" id="ERG92610.1"/>
    </source>
</evidence>
<evidence type="ECO:0000313" key="3">
    <source>
        <dbReference type="Proteomes" id="UP000030649"/>
    </source>
</evidence>
<reference evidence="2 3" key="1">
    <citation type="journal article" date="2013" name="PLoS ONE">
        <title>Assembly-driven community genomics of a hypersaline microbial ecosystem.</title>
        <authorList>
            <person name="Podell S."/>
            <person name="Ugalde J.A."/>
            <person name="Narasingarao P."/>
            <person name="Banfield J.F."/>
            <person name="Heidelberg K.B."/>
            <person name="Allen E.E."/>
        </authorList>
    </citation>
    <scope>NUCLEOTIDE SEQUENCE [LARGE SCALE GENOMIC DNA]</scope>
    <source>
        <strain evidence="3">J07HQW1</strain>
    </source>
</reference>
<dbReference type="Proteomes" id="UP000030649">
    <property type="component" value="Unassembled WGS sequence"/>
</dbReference>
<sequence>MCLRRTAFDTEWSVCHCISHKHEMIHTHGWRSQQQTTGTTDEECGSEQFTRRHNVLYARQQPSGSNAHASESSPRYRGDNRAPSSCSDSTPLPHALSDNRKGCSDSSGQHSRYWYRHSYCRGSLAPLFTQFSLRCLPYSPLMSRDRRHHISSGLPLLRDATDGKWGDPEYMCSCLNKSRRTSRMEAPECLTTPLRQPPNPQGQFTRGRYQSHTAIRPQSQPH</sequence>
<organism evidence="2 3">
    <name type="scientific">Haloquadratum walsbyi J07HQW1</name>
    <dbReference type="NCBI Taxonomy" id="1238424"/>
    <lineage>
        <taxon>Archaea</taxon>
        <taxon>Methanobacteriati</taxon>
        <taxon>Methanobacteriota</taxon>
        <taxon>Stenosarchaea group</taxon>
        <taxon>Halobacteria</taxon>
        <taxon>Halobacteriales</taxon>
        <taxon>Haloferacaceae</taxon>
        <taxon>Haloquadratum</taxon>
    </lineage>
</organism>
<feature type="compositionally biased region" description="Polar residues" evidence="1">
    <location>
        <begin position="60"/>
        <end position="73"/>
    </location>
</feature>
<dbReference type="EMBL" id="KE356560">
    <property type="protein sequence ID" value="ERG92610.1"/>
    <property type="molecule type" value="Genomic_DNA"/>
</dbReference>
<protein>
    <submittedName>
        <fullName evidence="2">Uncharacterized protein</fullName>
    </submittedName>
</protein>
<name>U1N7D5_9EURY</name>
<accession>U1N7D5</accession>
<dbReference type="STRING" id="1238424.J07HQW1_02655"/>